<feature type="compositionally biased region" description="Low complexity" evidence="1">
    <location>
        <begin position="384"/>
        <end position="401"/>
    </location>
</feature>
<dbReference type="GO" id="GO:0051087">
    <property type="term" value="F:protein-folding chaperone binding"/>
    <property type="evidence" value="ECO:0007669"/>
    <property type="project" value="InterPro"/>
</dbReference>
<dbReference type="InterPro" id="IPR029071">
    <property type="entry name" value="Ubiquitin-like_domsf"/>
</dbReference>
<organism evidence="3 4">
    <name type="scientific">Paracoccidioides brasiliensis (strain Pb18)</name>
    <dbReference type="NCBI Taxonomy" id="502780"/>
    <lineage>
        <taxon>Eukaryota</taxon>
        <taxon>Fungi</taxon>
        <taxon>Dikarya</taxon>
        <taxon>Ascomycota</taxon>
        <taxon>Pezizomycotina</taxon>
        <taxon>Eurotiomycetes</taxon>
        <taxon>Eurotiomycetidae</taxon>
        <taxon>Onygenales</taxon>
        <taxon>Ajellomycetaceae</taxon>
        <taxon>Paracoccidioides</taxon>
    </lineage>
</organism>
<feature type="region of interest" description="Disordered" evidence="1">
    <location>
        <begin position="279"/>
        <end position="424"/>
    </location>
</feature>
<gene>
    <name evidence="3" type="ORF">PADG_00526</name>
</gene>
<dbReference type="eggNOG" id="ENOG502S9SN">
    <property type="taxonomic scope" value="Eukaryota"/>
</dbReference>
<dbReference type="GeneID" id="22580353"/>
<dbReference type="InterPro" id="IPR003103">
    <property type="entry name" value="BAG_domain"/>
</dbReference>
<dbReference type="Proteomes" id="UP000001628">
    <property type="component" value="Unassembled WGS sequence"/>
</dbReference>
<dbReference type="InterPro" id="IPR036533">
    <property type="entry name" value="BAG_dom_sf"/>
</dbReference>
<dbReference type="Gene3D" id="1.20.58.120">
    <property type="entry name" value="BAG domain"/>
    <property type="match status" value="1"/>
</dbReference>
<dbReference type="InParanoid" id="C1G0Y6"/>
<proteinExistence type="predicted"/>
<dbReference type="HOGENOM" id="CLU_032998_0_0_1"/>
<dbReference type="KEGG" id="pbn:PADG_00526"/>
<dbReference type="OMA" id="MSWRNPL"/>
<feature type="compositionally biased region" description="Pro residues" evidence="1">
    <location>
        <begin position="406"/>
        <end position="420"/>
    </location>
</feature>
<dbReference type="SUPFAM" id="SSF54236">
    <property type="entry name" value="Ubiquitin-like"/>
    <property type="match status" value="1"/>
</dbReference>
<reference evidence="3 4" key="1">
    <citation type="journal article" date="2011" name="PLoS Genet.">
        <title>Comparative genomic analysis of human fungal pathogens causing paracoccidioidomycosis.</title>
        <authorList>
            <person name="Desjardins C.A."/>
            <person name="Champion M.D."/>
            <person name="Holder J.W."/>
            <person name="Muszewska A."/>
            <person name="Goldberg J."/>
            <person name="Bailao A.M."/>
            <person name="Brigido M.M."/>
            <person name="Ferreira M.E."/>
            <person name="Garcia A.M."/>
            <person name="Grynberg M."/>
            <person name="Gujja S."/>
            <person name="Heiman D.I."/>
            <person name="Henn M.R."/>
            <person name="Kodira C.D."/>
            <person name="Leon-Narvaez H."/>
            <person name="Longo L.V."/>
            <person name="Ma L.J."/>
            <person name="Malavazi I."/>
            <person name="Matsuo A.L."/>
            <person name="Morais F.V."/>
            <person name="Pereira M."/>
            <person name="Rodriguez-Brito S."/>
            <person name="Sakthikumar S."/>
            <person name="Salem-Izacc S.M."/>
            <person name="Sykes S.M."/>
            <person name="Teixeira M.M."/>
            <person name="Vallejo M.C."/>
            <person name="Walter M.E."/>
            <person name="Yandava C."/>
            <person name="Young S."/>
            <person name="Zeng Q."/>
            <person name="Zucker J."/>
            <person name="Felipe M.S."/>
            <person name="Goldman G.H."/>
            <person name="Haas B.J."/>
            <person name="McEwen J.G."/>
            <person name="Nino-Vega G."/>
            <person name="Puccia R."/>
            <person name="San-Blas G."/>
            <person name="Soares C.M."/>
            <person name="Birren B.W."/>
            <person name="Cuomo C.A."/>
        </authorList>
    </citation>
    <scope>NUCLEOTIDE SEQUENCE [LARGE SCALE GENOMIC DNA]</scope>
    <source>
        <strain evidence="3 4">Pb18</strain>
    </source>
</reference>
<feature type="compositionally biased region" description="Polar residues" evidence="1">
    <location>
        <begin position="355"/>
        <end position="383"/>
    </location>
</feature>
<dbReference type="Pfam" id="PF02179">
    <property type="entry name" value="BAG"/>
    <property type="match status" value="1"/>
</dbReference>
<dbReference type="SUPFAM" id="SSF63491">
    <property type="entry name" value="BAG domain"/>
    <property type="match status" value="1"/>
</dbReference>
<dbReference type="RefSeq" id="XP_010755872.1">
    <property type="nucleotide sequence ID" value="XM_010757570.1"/>
</dbReference>
<evidence type="ECO:0000313" key="4">
    <source>
        <dbReference type="Proteomes" id="UP000001628"/>
    </source>
</evidence>
<protein>
    <recommendedName>
        <fullName evidence="2">BAG domain-containing protein</fullName>
    </recommendedName>
</protein>
<dbReference type="AlphaFoldDB" id="C1G0Y6"/>
<sequence>MQHQTSPSPSPQFLSSSSLWDFSSMTPSSWSPFSSLSAISASYLESLAPHLPDSLRSVISHFAPTFSKPGPPSLSSSSPLNTLAKSLEALQFLVPSFFSSSSSTTHLAVTVIALLLAILAMSWNPWRRLPSPPSPLRYTPPTTPAVTDDDYSYVTVNDADYTGLWDNKEYSPRRQQKKSIYCYSNGSSNNDESEPDVIFLKYRGASHKLNFPAYAIGDGIITVGNVKLAAANALGVADTRQIKLLYKGRLLKDDFARARDVGLKQNSATMCVISRVLPETSSEESILTPPPLEGSEIVERSSPPAVNGGSGGGAGSGRRKRRHRERYNNTTTIDAKDPARNPSTSRSRPIPMNEQPAQQSPRSPHTPLTSHPRNSPNLSTPPLSATTNNNNSNTNRSFSSSKAQPPSNPSPRPSSLPTPSPNLNTIKSPQAKLSLLSEYFHSTLKPLLNEYVEHTPTDQKTRDFEHRKLSETTMAQLILKVDGIEIDGDEEVRQQRRTLILTVQNALKRIDEAQKRG</sequence>
<dbReference type="PROSITE" id="PS51035">
    <property type="entry name" value="BAG"/>
    <property type="match status" value="1"/>
</dbReference>
<evidence type="ECO:0000256" key="1">
    <source>
        <dbReference type="SAM" id="MobiDB-lite"/>
    </source>
</evidence>
<evidence type="ECO:0000313" key="3">
    <source>
        <dbReference type="EMBL" id="EEH44237.2"/>
    </source>
</evidence>
<name>C1G0Y6_PARBD</name>
<keyword evidence="4" id="KW-1185">Reference proteome</keyword>
<accession>C1G0Y6</accession>
<dbReference type="OrthoDB" id="417450at2759"/>
<dbReference type="VEuPathDB" id="FungiDB:PADG_00526"/>
<evidence type="ECO:0000259" key="2">
    <source>
        <dbReference type="PROSITE" id="PS51035"/>
    </source>
</evidence>
<feature type="domain" description="BAG" evidence="2">
    <location>
        <begin position="451"/>
        <end position="514"/>
    </location>
</feature>
<dbReference type="EMBL" id="KN275957">
    <property type="protein sequence ID" value="EEH44237.2"/>
    <property type="molecule type" value="Genomic_DNA"/>
</dbReference>
<dbReference type="Gene3D" id="3.10.20.90">
    <property type="entry name" value="Phosphatidylinositol 3-kinase Catalytic Subunit, Chain A, domain 1"/>
    <property type="match status" value="1"/>
</dbReference>